<dbReference type="PANTHER" id="PTHR19446">
    <property type="entry name" value="REVERSE TRANSCRIPTASES"/>
    <property type="match status" value="1"/>
</dbReference>
<accession>A0ABY6LQA8</accession>
<feature type="domain" description="Reverse transcriptase" evidence="1">
    <location>
        <begin position="458"/>
        <end position="723"/>
    </location>
</feature>
<dbReference type="CDD" id="cd01650">
    <property type="entry name" value="RT_nLTR_like"/>
    <property type="match status" value="1"/>
</dbReference>
<dbReference type="PROSITE" id="PS50878">
    <property type="entry name" value="RT_POL"/>
    <property type="match status" value="1"/>
</dbReference>
<evidence type="ECO:0000259" key="1">
    <source>
        <dbReference type="PROSITE" id="PS50878"/>
    </source>
</evidence>
<keyword evidence="3" id="KW-1185">Reference proteome</keyword>
<dbReference type="InterPro" id="IPR000477">
    <property type="entry name" value="RT_dom"/>
</dbReference>
<dbReference type="PRINTS" id="PR01345">
    <property type="entry name" value="CERVTRCPTASE"/>
</dbReference>
<gene>
    <name evidence="2" type="ORF">LAZ67_22000005</name>
</gene>
<evidence type="ECO:0000313" key="3">
    <source>
        <dbReference type="Proteomes" id="UP001235939"/>
    </source>
</evidence>
<dbReference type="Proteomes" id="UP001235939">
    <property type="component" value="Chromosome 22"/>
</dbReference>
<organism evidence="2 3">
    <name type="scientific">Cordylochernes scorpioides</name>
    <dbReference type="NCBI Taxonomy" id="51811"/>
    <lineage>
        <taxon>Eukaryota</taxon>
        <taxon>Metazoa</taxon>
        <taxon>Ecdysozoa</taxon>
        <taxon>Arthropoda</taxon>
        <taxon>Chelicerata</taxon>
        <taxon>Arachnida</taxon>
        <taxon>Pseudoscorpiones</taxon>
        <taxon>Cheliferoidea</taxon>
        <taxon>Chernetidae</taxon>
        <taxon>Cordylochernes</taxon>
    </lineage>
</organism>
<evidence type="ECO:0000313" key="2">
    <source>
        <dbReference type="EMBL" id="UYV82567.1"/>
    </source>
</evidence>
<dbReference type="Pfam" id="PF00078">
    <property type="entry name" value="RVT_1"/>
    <property type="match status" value="1"/>
</dbReference>
<reference evidence="2 3" key="1">
    <citation type="submission" date="2022-03" db="EMBL/GenBank/DDBJ databases">
        <title>A chromosomal length assembly of Cordylochernes scorpioides.</title>
        <authorList>
            <person name="Zeh D."/>
            <person name="Zeh J."/>
        </authorList>
    </citation>
    <scope>NUCLEOTIDE SEQUENCE [LARGE SCALE GENOMIC DNA]</scope>
    <source>
        <strain evidence="2">IN4F17</strain>
        <tissue evidence="2">Whole Body</tissue>
    </source>
</reference>
<protein>
    <recommendedName>
        <fullName evidence="1">Reverse transcriptase domain-containing protein</fullName>
    </recommendedName>
</protein>
<dbReference type="EMBL" id="CP092884">
    <property type="protein sequence ID" value="UYV82567.1"/>
    <property type="molecule type" value="Genomic_DNA"/>
</dbReference>
<sequence length="785" mass="87673">MASSIVKFSSVQAACYSWFSELVLRDCPATTLTYRRRFYLGEVNKAVETALLECGRITIDYLYLRLARAKRVFPCGVCGSLSHKTHTNGRTPPTLPKTAPPLQMRTPPGMNYAPESSTVTWTAQSAALSTVNQGGAITRSQGDFSSSIDISSISSALRPSISDWSSNPFNLSDHFEIRFSLPCPPLTLPSTPPPPPSPFPDFSPLHFQAQPPLVLFNSLARHFTNSGHLISTLSNCSSPESLDSLLRSFYSILFINCSSHLRTRPSKSNYPPPVPWWSPQLQSLKSFSRKLRQSFQNSSPPQRAILKDQALQAKKEYVRALFKAKRRHFRMVCSSFTHNPWGTIHRFITRGSSRSLPLSSNSFQKSLLHYSIRDRLQTTLDFFFNPPPPPDSCPFHLSPYPLNPPNPPSDPPFTAIELSLALRRLRLKRSYGLDFLPGPFSKWLVDSFPNFFLNLFNTCFSLRHFPSLWKVGRLVLLPKKTDSDDFNSKCRPIVLLPILGKLLESLMAFRLSHNFESNGLLHPLQFGFRGDAPPPMLSPSYAPISDEPSPAFNAASSSAWISNPHLNTSGTLPYSADSRLPLAPPTLLQLYRSFLSNRSIHFSYRGYSRSTSPLRGCAQGSVSGPLLWNIFFNPLLSLPFPPGVHVQAFADDIQILVSGPSLHLPSLAQSALDLIHSWCLDNKLSLTPHKSLVLPIFCNPPQLLINGTPLSCPNTLTILGVTFDDRLSFTPHLHRVCEEGLLPSRQGPSMLKFSFRIRICCQETILPRSGRICHHVRRPHLERGG</sequence>
<proteinExistence type="predicted"/>
<name>A0ABY6LQA8_9ARAC</name>